<dbReference type="Proteomes" id="UP001189429">
    <property type="component" value="Unassembled WGS sequence"/>
</dbReference>
<dbReference type="PROSITE" id="PS50231">
    <property type="entry name" value="RICIN_B_LECTIN"/>
    <property type="match status" value="1"/>
</dbReference>
<protein>
    <recommendedName>
        <fullName evidence="3">Ricin B lectin domain-containing protein</fullName>
    </recommendedName>
</protein>
<dbReference type="EMBL" id="CAUYUJ010003447">
    <property type="protein sequence ID" value="CAK0805379.1"/>
    <property type="molecule type" value="Genomic_DNA"/>
</dbReference>
<feature type="domain" description="Ricin B lectin" evidence="3">
    <location>
        <begin position="10"/>
        <end position="145"/>
    </location>
</feature>
<evidence type="ECO:0000313" key="4">
    <source>
        <dbReference type="EMBL" id="CAK0805379.1"/>
    </source>
</evidence>
<keyword evidence="2" id="KW-0732">Signal</keyword>
<feature type="compositionally biased region" description="Polar residues" evidence="1">
    <location>
        <begin position="456"/>
        <end position="469"/>
    </location>
</feature>
<evidence type="ECO:0000313" key="5">
    <source>
        <dbReference type="Proteomes" id="UP001189429"/>
    </source>
</evidence>
<dbReference type="Pfam" id="PF00652">
    <property type="entry name" value="Ricin_B_lectin"/>
    <property type="match status" value="1"/>
</dbReference>
<evidence type="ECO:0000256" key="1">
    <source>
        <dbReference type="SAM" id="MobiDB-lite"/>
    </source>
</evidence>
<feature type="compositionally biased region" description="Low complexity" evidence="1">
    <location>
        <begin position="174"/>
        <end position="185"/>
    </location>
</feature>
<name>A0ABN9QKB9_9DINO</name>
<comment type="caution">
    <text evidence="4">The sequence shown here is derived from an EMBL/GenBank/DDBJ whole genome shotgun (WGS) entry which is preliminary data.</text>
</comment>
<keyword evidence="5" id="KW-1185">Reference proteome</keyword>
<evidence type="ECO:0000259" key="3">
    <source>
        <dbReference type="SMART" id="SM00458"/>
    </source>
</evidence>
<feature type="signal peptide" evidence="2">
    <location>
        <begin position="1"/>
        <end position="19"/>
    </location>
</feature>
<accession>A0ABN9QKB9</accession>
<dbReference type="InterPro" id="IPR000772">
    <property type="entry name" value="Ricin_B_lectin"/>
</dbReference>
<gene>
    <name evidence="4" type="ORF">PCOR1329_LOCUS11896</name>
</gene>
<proteinExistence type="predicted"/>
<dbReference type="Gene3D" id="2.80.10.50">
    <property type="match status" value="1"/>
</dbReference>
<feature type="compositionally biased region" description="Low complexity" evidence="1">
    <location>
        <begin position="207"/>
        <end position="220"/>
    </location>
</feature>
<evidence type="ECO:0000256" key="2">
    <source>
        <dbReference type="SAM" id="SignalP"/>
    </source>
</evidence>
<dbReference type="CDD" id="cd00161">
    <property type="entry name" value="beta-trefoil_Ricin-like"/>
    <property type="match status" value="1"/>
</dbReference>
<feature type="compositionally biased region" description="Low complexity" evidence="1">
    <location>
        <begin position="227"/>
        <end position="244"/>
    </location>
</feature>
<dbReference type="InterPro" id="IPR035992">
    <property type="entry name" value="Ricin_B-like_lectins"/>
</dbReference>
<feature type="region of interest" description="Disordered" evidence="1">
    <location>
        <begin position="444"/>
        <end position="469"/>
    </location>
</feature>
<dbReference type="SUPFAM" id="SSF50370">
    <property type="entry name" value="Ricin B-like lectins"/>
    <property type="match status" value="1"/>
</dbReference>
<reference evidence="4" key="1">
    <citation type="submission" date="2023-10" db="EMBL/GenBank/DDBJ databases">
        <authorList>
            <person name="Chen Y."/>
            <person name="Shah S."/>
            <person name="Dougan E. K."/>
            <person name="Thang M."/>
            <person name="Chan C."/>
        </authorList>
    </citation>
    <scope>NUCLEOTIDE SEQUENCE [LARGE SCALE GENOMIC DNA]</scope>
</reference>
<feature type="region of interest" description="Disordered" evidence="1">
    <location>
        <begin position="168"/>
        <end position="244"/>
    </location>
</feature>
<feature type="chain" id="PRO_5046454494" description="Ricin B lectin domain-containing protein" evidence="2">
    <location>
        <begin position="20"/>
        <end position="469"/>
    </location>
</feature>
<sequence>MPAAASVLAMSVLLPAASGASLCMEFAEGRPLSRVQVATCDGSLEQQWSLTSHDSPNAFLITPMSSPEYCLVAPAWRSMNKGGELAVGACDDASWPGMLWDFDEGAYQIRANGQDNCVDAGDESVGFHLRIRTCSDLSQQSWGYDADTKTIYLSDSRGLQRGVSLAMTEPVPQGSPRSLRGSSSPEQAGVNTSSDSLGGALRGSRIGTAASRATGRAGSSRGRRGRSAAATRAGRSCARQGAPAARGRAACRSARCPAASSARGSAASCGARRARSAAAPAATRSCAVQEIPLRRVRRGAHLRGPRHVCWQARHSCDSRSGLHLLRRRGLPDRVRAGRALWWASHATYLLGAVGFSPSTRHLSGGEALAGGTHRPPERPVIADGGARQPAPAQERVRTCARALLSVSLTLAGQRPAGRLQNSTRGLPLLCISWGSLQRHAPRFSHNEIPGRLPARPSNSESQQARKQCA</sequence>
<organism evidence="4 5">
    <name type="scientific">Prorocentrum cordatum</name>
    <dbReference type="NCBI Taxonomy" id="2364126"/>
    <lineage>
        <taxon>Eukaryota</taxon>
        <taxon>Sar</taxon>
        <taxon>Alveolata</taxon>
        <taxon>Dinophyceae</taxon>
        <taxon>Prorocentrales</taxon>
        <taxon>Prorocentraceae</taxon>
        <taxon>Prorocentrum</taxon>
    </lineage>
</organism>
<dbReference type="SMART" id="SM00458">
    <property type="entry name" value="RICIN"/>
    <property type="match status" value="1"/>
</dbReference>